<dbReference type="EMBL" id="KZ821682">
    <property type="protein sequence ID" value="PYH84817.1"/>
    <property type="molecule type" value="Genomic_DNA"/>
</dbReference>
<evidence type="ECO:0000313" key="2">
    <source>
        <dbReference type="Proteomes" id="UP000248340"/>
    </source>
</evidence>
<evidence type="ECO:0000313" key="1">
    <source>
        <dbReference type="EMBL" id="PYH84817.1"/>
    </source>
</evidence>
<name>A0A319CPC6_9EURO</name>
<dbReference type="GeneID" id="37133436"/>
<protein>
    <submittedName>
        <fullName evidence="1">Uncharacterized protein</fullName>
    </submittedName>
</protein>
<gene>
    <name evidence="1" type="ORF">BO82DRAFT_211099</name>
</gene>
<reference evidence="1 2" key="1">
    <citation type="submission" date="2016-12" db="EMBL/GenBank/DDBJ databases">
        <title>The genomes of Aspergillus section Nigri reveals drivers in fungal speciation.</title>
        <authorList>
            <consortium name="DOE Joint Genome Institute"/>
            <person name="Vesth T.C."/>
            <person name="Nybo J."/>
            <person name="Theobald S."/>
            <person name="Brandl J."/>
            <person name="Frisvad J.C."/>
            <person name="Nielsen K.F."/>
            <person name="Lyhne E.K."/>
            <person name="Kogle M.E."/>
            <person name="Kuo A."/>
            <person name="Riley R."/>
            <person name="Clum A."/>
            <person name="Nolan M."/>
            <person name="Lipzen A."/>
            <person name="Salamov A."/>
            <person name="Henrissat B."/>
            <person name="Wiebenga A."/>
            <person name="De Vries R.P."/>
            <person name="Grigoriev I.V."/>
            <person name="Mortensen U.H."/>
            <person name="Andersen M.R."/>
            <person name="Baker S.E."/>
        </authorList>
    </citation>
    <scope>NUCLEOTIDE SEQUENCE [LARGE SCALE GENOMIC DNA]</scope>
    <source>
        <strain evidence="1 2">CBS 121591</strain>
    </source>
</reference>
<keyword evidence="2" id="KW-1185">Reference proteome</keyword>
<dbReference type="PROSITE" id="PS51257">
    <property type="entry name" value="PROKAR_LIPOPROTEIN"/>
    <property type="match status" value="1"/>
</dbReference>
<organism evidence="1 2">
    <name type="scientific">Aspergillus uvarum CBS 121591</name>
    <dbReference type="NCBI Taxonomy" id="1448315"/>
    <lineage>
        <taxon>Eukaryota</taxon>
        <taxon>Fungi</taxon>
        <taxon>Dikarya</taxon>
        <taxon>Ascomycota</taxon>
        <taxon>Pezizomycotina</taxon>
        <taxon>Eurotiomycetes</taxon>
        <taxon>Eurotiomycetidae</taxon>
        <taxon>Eurotiales</taxon>
        <taxon>Aspergillaceae</taxon>
        <taxon>Aspergillus</taxon>
        <taxon>Aspergillus subgen. Circumdati</taxon>
    </lineage>
</organism>
<dbReference type="Proteomes" id="UP000248340">
    <property type="component" value="Unassembled WGS sequence"/>
</dbReference>
<dbReference type="RefSeq" id="XP_025495017.1">
    <property type="nucleotide sequence ID" value="XM_025630695.1"/>
</dbReference>
<dbReference type="AlphaFoldDB" id="A0A319CPC6"/>
<dbReference type="VEuPathDB" id="FungiDB:BO82DRAFT_211099"/>
<accession>A0A319CPC6</accession>
<sequence>MRCYSLSKPAYSTATTTIFSMSCLMMTCPTVLGKSLLDMTVPLGRLKCSSTSSLPYPRTRTPPLFASCLRSTVRESASTSCNPTLRVCYPPSLGPQKVWFTPHVVDLRRPGLSYVSLQSRWNHELE</sequence>
<proteinExistence type="predicted"/>